<accession>A0A816WAZ5</accession>
<evidence type="ECO:0000256" key="1">
    <source>
        <dbReference type="SAM" id="MobiDB-lite"/>
    </source>
</evidence>
<organism evidence="2">
    <name type="scientific">Brassica napus</name>
    <name type="common">Rape</name>
    <dbReference type="NCBI Taxonomy" id="3708"/>
    <lineage>
        <taxon>Eukaryota</taxon>
        <taxon>Viridiplantae</taxon>
        <taxon>Streptophyta</taxon>
        <taxon>Embryophyta</taxon>
        <taxon>Tracheophyta</taxon>
        <taxon>Spermatophyta</taxon>
        <taxon>Magnoliopsida</taxon>
        <taxon>eudicotyledons</taxon>
        <taxon>Gunneridae</taxon>
        <taxon>Pentapetalae</taxon>
        <taxon>rosids</taxon>
        <taxon>malvids</taxon>
        <taxon>Brassicales</taxon>
        <taxon>Brassicaceae</taxon>
        <taxon>Brassiceae</taxon>
        <taxon>Brassica</taxon>
    </lineage>
</organism>
<dbReference type="EMBL" id="HG994357">
    <property type="protein sequence ID" value="CAF2131085.1"/>
    <property type="molecule type" value="Genomic_DNA"/>
</dbReference>
<feature type="region of interest" description="Disordered" evidence="1">
    <location>
        <begin position="39"/>
        <end position="73"/>
    </location>
</feature>
<dbReference type="Proteomes" id="UP001295469">
    <property type="component" value="Chromosome A03"/>
</dbReference>
<gene>
    <name evidence="2" type="ORF">DARMORV10_A03P55040.1</name>
</gene>
<dbReference type="AlphaFoldDB" id="A0A816WAZ5"/>
<proteinExistence type="predicted"/>
<sequence length="73" mass="8128">QIVNFTFFSVVFTVNESGAASIWINNIESSTLNADVTATTTPTNDDGVAVAEPKRRESTRTRRPNTRYMGCNW</sequence>
<protein>
    <submittedName>
        <fullName evidence="2">(rape) hypothetical protein</fullName>
    </submittedName>
</protein>
<name>A0A816WAZ5_BRANA</name>
<reference evidence="2" key="1">
    <citation type="submission" date="2021-01" db="EMBL/GenBank/DDBJ databases">
        <authorList>
            <consortium name="Genoscope - CEA"/>
            <person name="William W."/>
        </authorList>
    </citation>
    <scope>NUCLEOTIDE SEQUENCE</scope>
</reference>
<feature type="non-terminal residue" evidence="2">
    <location>
        <position position="1"/>
    </location>
</feature>
<evidence type="ECO:0000313" key="2">
    <source>
        <dbReference type="EMBL" id="CAF2131085.1"/>
    </source>
</evidence>